<gene>
    <name evidence="2" type="ORF">NCTC12282_05210</name>
</gene>
<organism evidence="2 3">
    <name type="scientific">Budvicia aquatica</name>
    <dbReference type="NCBI Taxonomy" id="82979"/>
    <lineage>
        <taxon>Bacteria</taxon>
        <taxon>Pseudomonadati</taxon>
        <taxon>Pseudomonadota</taxon>
        <taxon>Gammaproteobacteria</taxon>
        <taxon>Enterobacterales</taxon>
        <taxon>Budviciaceae</taxon>
        <taxon>Budvicia</taxon>
    </lineage>
</organism>
<dbReference type="AlphaFoldDB" id="A0A484ZW62"/>
<evidence type="ECO:0000256" key="1">
    <source>
        <dbReference type="SAM" id="MobiDB-lite"/>
    </source>
</evidence>
<dbReference type="Pfam" id="PF14414">
    <property type="entry name" value="WHH"/>
    <property type="match status" value="1"/>
</dbReference>
<name>A0A484ZW62_9GAMM</name>
<evidence type="ECO:0000313" key="3">
    <source>
        <dbReference type="Proteomes" id="UP000373449"/>
    </source>
</evidence>
<dbReference type="Proteomes" id="UP000373449">
    <property type="component" value="Unassembled WGS sequence"/>
</dbReference>
<dbReference type="InterPro" id="IPR032869">
    <property type="entry name" value="WHH_dom_containing"/>
</dbReference>
<reference evidence="2 3" key="1">
    <citation type="submission" date="2019-03" db="EMBL/GenBank/DDBJ databases">
        <authorList>
            <consortium name="Pathogen Informatics"/>
        </authorList>
    </citation>
    <scope>NUCLEOTIDE SEQUENCE [LARGE SCALE GENOMIC DNA]</scope>
    <source>
        <strain evidence="2 3">NCTC12282</strain>
    </source>
</reference>
<feature type="region of interest" description="Disordered" evidence="1">
    <location>
        <begin position="1"/>
        <end position="47"/>
    </location>
</feature>
<proteinExistence type="predicted"/>
<feature type="compositionally biased region" description="Basic and acidic residues" evidence="1">
    <location>
        <begin position="19"/>
        <end position="29"/>
    </location>
</feature>
<accession>A0A484ZW62</accession>
<protein>
    <submittedName>
        <fullName evidence="2">Uncharacterized protein</fullName>
    </submittedName>
</protein>
<evidence type="ECO:0000313" key="2">
    <source>
        <dbReference type="EMBL" id="VFS51563.1"/>
    </source>
</evidence>
<dbReference type="EMBL" id="CAADJA010000002">
    <property type="protein sequence ID" value="VFS51563.1"/>
    <property type="molecule type" value="Genomic_DNA"/>
</dbReference>
<dbReference type="RefSeq" id="WP_134531451.1">
    <property type="nucleotide sequence ID" value="NZ_CAADJA010000002.1"/>
</dbReference>
<sequence length="156" mass="17149">MNWVDPLGLKGMPGSETKPTGDRSPEPKVRLPRTNGHWEGEPGNGNWYSDLPEVNEVTGGEPIPFKNGRPDFSKWSFSDIEFEPGLLDGSNRDFSAVYVKVKDAMSLPTNNSARNYLRSKGITPHHLSDTVIQLLPTKLHGKIPHIGSASDMRNGG</sequence>